<dbReference type="GO" id="GO:0055085">
    <property type="term" value="P:transmembrane transport"/>
    <property type="evidence" value="ECO:0007669"/>
    <property type="project" value="UniProtKB-ARBA"/>
</dbReference>
<feature type="domain" description="ABC transporter" evidence="6">
    <location>
        <begin position="10"/>
        <end position="247"/>
    </location>
</feature>
<dbReference type="PANTHER" id="PTHR43776:SF7">
    <property type="entry name" value="D,D-DIPEPTIDE TRANSPORT ATP-BINDING PROTEIN DDPF-RELATED"/>
    <property type="match status" value="1"/>
</dbReference>
<protein>
    <submittedName>
        <fullName evidence="7">ABC transporter ATP-binding protein</fullName>
    </submittedName>
</protein>
<keyword evidence="2" id="KW-0813">Transport</keyword>
<dbReference type="InterPro" id="IPR003593">
    <property type="entry name" value="AAA+_ATPase"/>
</dbReference>
<dbReference type="InterPro" id="IPR003439">
    <property type="entry name" value="ABC_transporter-like_ATP-bd"/>
</dbReference>
<keyword evidence="8" id="KW-1185">Reference proteome</keyword>
<gene>
    <name evidence="7" type="ORF">DDW44_12790</name>
</gene>
<dbReference type="InterPro" id="IPR017871">
    <property type="entry name" value="ABC_transporter-like_CS"/>
</dbReference>
<dbReference type="Gene3D" id="3.40.50.300">
    <property type="entry name" value="P-loop containing nucleotide triphosphate hydrolases"/>
    <property type="match status" value="1"/>
</dbReference>
<dbReference type="InterPro" id="IPR050319">
    <property type="entry name" value="ABC_transp_ATP-bind"/>
</dbReference>
<sequence>MSTQVRTPIVELDAVSKRFGTHQALHEVSLTVASGSTVGVVGESGSGKSTLARIVAGLERPDSGMVLVGGKPLPRRGRRLREARRGIGFVFQDPYASLDPRFTVEQIVGEPLRAHGLWREGGRERVLELLDAVGMGGVSPDGYPGEFSGGQRQRLCVARALAARPDLVICDEPTSALDVSVQAQILNLLQDLQDSLQVSYLFITHDLNVVRRIADEVVVVRDGRVREHGSARRVIGEPRDPYTRALLDAMPGRALLDAGRSGGSAADGPVPAPSASPAERPVGKPAGTPTGRSAGTPTGTPTGRSAGTPTGTPTGQSAGTPTGTPTGQSAGTPTGRSAEKSTGTAAL</sequence>
<organism evidence="7 8">
    <name type="scientific">Streptomyces tirandamycinicus</name>
    <dbReference type="NCBI Taxonomy" id="2174846"/>
    <lineage>
        <taxon>Bacteria</taxon>
        <taxon>Bacillati</taxon>
        <taxon>Actinomycetota</taxon>
        <taxon>Actinomycetes</taxon>
        <taxon>Kitasatosporales</taxon>
        <taxon>Streptomycetaceae</taxon>
        <taxon>Streptomyces</taxon>
    </lineage>
</organism>
<dbReference type="CDD" id="cd03257">
    <property type="entry name" value="ABC_NikE_OppD_transporters"/>
    <property type="match status" value="1"/>
</dbReference>
<dbReference type="Proteomes" id="UP000244900">
    <property type="component" value="Chromosome"/>
</dbReference>
<evidence type="ECO:0000256" key="5">
    <source>
        <dbReference type="SAM" id="MobiDB-lite"/>
    </source>
</evidence>
<comment type="similarity">
    <text evidence="1">Belongs to the ABC transporter superfamily.</text>
</comment>
<feature type="region of interest" description="Disordered" evidence="5">
    <location>
        <begin position="257"/>
        <end position="347"/>
    </location>
</feature>
<evidence type="ECO:0000313" key="7">
    <source>
        <dbReference type="EMBL" id="AWI29562.1"/>
    </source>
</evidence>
<dbReference type="OrthoDB" id="8481147at2"/>
<feature type="compositionally biased region" description="Polar residues" evidence="5">
    <location>
        <begin position="290"/>
        <end position="347"/>
    </location>
</feature>
<proteinExistence type="inferred from homology"/>
<dbReference type="PROSITE" id="PS00211">
    <property type="entry name" value="ABC_TRANSPORTER_1"/>
    <property type="match status" value="1"/>
</dbReference>
<keyword evidence="4 7" id="KW-0067">ATP-binding</keyword>
<keyword evidence="3" id="KW-0547">Nucleotide-binding</keyword>
<dbReference type="InterPro" id="IPR027417">
    <property type="entry name" value="P-loop_NTPase"/>
</dbReference>
<dbReference type="EMBL" id="CP029188">
    <property type="protein sequence ID" value="AWI29562.1"/>
    <property type="molecule type" value="Genomic_DNA"/>
</dbReference>
<dbReference type="KEGG" id="stir:DDW44_12790"/>
<dbReference type="GO" id="GO:0005524">
    <property type="term" value="F:ATP binding"/>
    <property type="evidence" value="ECO:0007669"/>
    <property type="project" value="UniProtKB-KW"/>
</dbReference>
<dbReference type="GO" id="GO:0016887">
    <property type="term" value="F:ATP hydrolysis activity"/>
    <property type="evidence" value="ECO:0007669"/>
    <property type="project" value="InterPro"/>
</dbReference>
<evidence type="ECO:0000313" key="8">
    <source>
        <dbReference type="Proteomes" id="UP000244900"/>
    </source>
</evidence>
<evidence type="ECO:0000256" key="1">
    <source>
        <dbReference type="ARBA" id="ARBA00005417"/>
    </source>
</evidence>
<evidence type="ECO:0000256" key="2">
    <source>
        <dbReference type="ARBA" id="ARBA00022448"/>
    </source>
</evidence>
<dbReference type="PANTHER" id="PTHR43776">
    <property type="entry name" value="TRANSPORT ATP-BINDING PROTEIN"/>
    <property type="match status" value="1"/>
</dbReference>
<dbReference type="AlphaFoldDB" id="A0A2S1ST50"/>
<dbReference type="SMART" id="SM00382">
    <property type="entry name" value="AAA"/>
    <property type="match status" value="1"/>
</dbReference>
<dbReference type="SUPFAM" id="SSF52540">
    <property type="entry name" value="P-loop containing nucleoside triphosphate hydrolases"/>
    <property type="match status" value="1"/>
</dbReference>
<dbReference type="RefSeq" id="WP_108906494.1">
    <property type="nucleotide sequence ID" value="NZ_CP029188.1"/>
</dbReference>
<evidence type="ECO:0000259" key="6">
    <source>
        <dbReference type="PROSITE" id="PS50893"/>
    </source>
</evidence>
<dbReference type="PROSITE" id="PS50893">
    <property type="entry name" value="ABC_TRANSPORTER_2"/>
    <property type="match status" value="1"/>
</dbReference>
<name>A0A2S1ST50_9ACTN</name>
<accession>A0A2S1ST50</accession>
<feature type="compositionally biased region" description="Low complexity" evidence="5">
    <location>
        <begin position="257"/>
        <end position="268"/>
    </location>
</feature>
<evidence type="ECO:0000256" key="4">
    <source>
        <dbReference type="ARBA" id="ARBA00022840"/>
    </source>
</evidence>
<dbReference type="Pfam" id="PF00005">
    <property type="entry name" value="ABC_tran"/>
    <property type="match status" value="1"/>
</dbReference>
<reference evidence="7 8" key="1">
    <citation type="submission" date="2018-05" db="EMBL/GenBank/DDBJ databases">
        <title>Complete genome sequence of sponge-derived Streptomyces sp. HNM0039.</title>
        <authorList>
            <person name="Huang X."/>
            <person name="Zhou S."/>
        </authorList>
    </citation>
    <scope>NUCLEOTIDE SEQUENCE [LARGE SCALE GENOMIC DNA]</scope>
    <source>
        <strain evidence="7 8">HNM0039</strain>
    </source>
</reference>
<evidence type="ECO:0000256" key="3">
    <source>
        <dbReference type="ARBA" id="ARBA00022741"/>
    </source>
</evidence>